<feature type="region of interest" description="Disordered" evidence="1">
    <location>
        <begin position="103"/>
        <end position="225"/>
    </location>
</feature>
<comment type="caution">
    <text evidence="2">The sequence shown here is derived from an EMBL/GenBank/DDBJ whole genome shotgun (WGS) entry which is preliminary data.</text>
</comment>
<accession>A7A5J4</accession>
<dbReference type="AlphaFoldDB" id="A7A5J4"/>
<gene>
    <name evidence="2" type="ORF">BIFADO_01113</name>
</gene>
<dbReference type="HOGENOM" id="CLU_1028540_0_0_11"/>
<feature type="compositionally biased region" description="Basic residues" evidence="1">
    <location>
        <begin position="259"/>
        <end position="271"/>
    </location>
</feature>
<organism evidence="2 3">
    <name type="scientific">Bifidobacterium adolescentis L2-32</name>
    <dbReference type="NCBI Taxonomy" id="411481"/>
    <lineage>
        <taxon>Bacteria</taxon>
        <taxon>Bacillati</taxon>
        <taxon>Actinomycetota</taxon>
        <taxon>Actinomycetes</taxon>
        <taxon>Bifidobacteriales</taxon>
        <taxon>Bifidobacteriaceae</taxon>
        <taxon>Bifidobacterium</taxon>
    </lineage>
</organism>
<dbReference type="Proteomes" id="UP000003773">
    <property type="component" value="Unassembled WGS sequence"/>
</dbReference>
<evidence type="ECO:0000256" key="1">
    <source>
        <dbReference type="SAM" id="MobiDB-lite"/>
    </source>
</evidence>
<feature type="compositionally biased region" description="Basic residues" evidence="1">
    <location>
        <begin position="128"/>
        <end position="152"/>
    </location>
</feature>
<evidence type="ECO:0000313" key="2">
    <source>
        <dbReference type="EMBL" id="EDN83127.1"/>
    </source>
</evidence>
<sequence>RIGRGDPRARPHPGKGRSARAGSAQGAGRRPRPLRALAGGVPGPRRALVPLQRRQRLGRHRAQGLAVGGRVRLSADLRGRAQDSGQRPGRDRLLPGLRLGRQVHRGVGARGRAGCRGDGRNFDQGLRLRGHGPPRRLAGRRGRAGRRRRRRGPAPDPVPRAPVRGSRLLRQGQSHGRARGLLRGGRQRRHPDRGRPLRRRRRRRLGLLRPHPARRRRLVPGRTGQGCAGLQGALGPARLPAALGPAIWRRRPTSSTRARSARRRWSTRSRA</sequence>
<feature type="region of interest" description="Disordered" evidence="1">
    <location>
        <begin position="76"/>
        <end position="95"/>
    </location>
</feature>
<feature type="region of interest" description="Disordered" evidence="1">
    <location>
        <begin position="1"/>
        <end position="45"/>
    </location>
</feature>
<name>A7A5J4_BIFAD</name>
<feature type="region of interest" description="Disordered" evidence="1">
    <location>
        <begin position="244"/>
        <end position="271"/>
    </location>
</feature>
<feature type="compositionally biased region" description="Basic residues" evidence="1">
    <location>
        <begin position="176"/>
        <end position="219"/>
    </location>
</feature>
<feature type="compositionally biased region" description="Low complexity" evidence="1">
    <location>
        <begin position="19"/>
        <end position="39"/>
    </location>
</feature>
<reference evidence="2 3" key="2">
    <citation type="submission" date="2007-05" db="EMBL/GenBank/DDBJ databases">
        <title>Draft genome sequence of Bifidobacterium adolescentis (L2-32).</title>
        <authorList>
            <person name="Sudarsanam P."/>
            <person name="Ley R."/>
            <person name="Guruge J."/>
            <person name="Turnbaugh P.J."/>
            <person name="Mahowald M."/>
            <person name="Liep D."/>
            <person name="Gordon J."/>
        </authorList>
    </citation>
    <scope>NUCLEOTIDE SEQUENCE [LARGE SCALE GENOMIC DNA]</scope>
    <source>
        <strain evidence="2 3">L2-32</strain>
    </source>
</reference>
<reference evidence="2 3" key="1">
    <citation type="submission" date="2007-04" db="EMBL/GenBank/DDBJ databases">
        <authorList>
            <person name="Fulton L."/>
            <person name="Clifton S."/>
            <person name="Fulton B."/>
            <person name="Xu J."/>
            <person name="Minx P."/>
            <person name="Pepin K.H."/>
            <person name="Johnson M."/>
            <person name="Thiruvilangam P."/>
            <person name="Bhonagiri V."/>
            <person name="Nash W.E."/>
            <person name="Mardis E.R."/>
            <person name="Wilson R.K."/>
        </authorList>
    </citation>
    <scope>NUCLEOTIDE SEQUENCE [LARGE SCALE GENOMIC DNA]</scope>
    <source>
        <strain evidence="2 3">L2-32</strain>
    </source>
</reference>
<evidence type="ECO:0000313" key="3">
    <source>
        <dbReference type="Proteomes" id="UP000003773"/>
    </source>
</evidence>
<protein>
    <submittedName>
        <fullName evidence="2">Uncharacterized protein</fullName>
    </submittedName>
</protein>
<feature type="non-terminal residue" evidence="2">
    <location>
        <position position="1"/>
    </location>
</feature>
<dbReference type="EMBL" id="AAXD02000027">
    <property type="protein sequence ID" value="EDN83127.1"/>
    <property type="molecule type" value="Genomic_DNA"/>
</dbReference>
<proteinExistence type="predicted"/>